<evidence type="ECO:0000256" key="1">
    <source>
        <dbReference type="SAM" id="Coils"/>
    </source>
</evidence>
<accession>A0A0A8UXK1</accession>
<dbReference type="PATRIC" id="fig|449.7.peg.5"/>
<evidence type="ECO:0000313" key="2">
    <source>
        <dbReference type="EMBL" id="CEK11474.1"/>
    </source>
</evidence>
<keyword evidence="3" id="KW-1185">Reference proteome</keyword>
<organism evidence="2 3">
    <name type="scientific">Legionella hackeliae</name>
    <dbReference type="NCBI Taxonomy" id="449"/>
    <lineage>
        <taxon>Bacteria</taxon>
        <taxon>Pseudomonadati</taxon>
        <taxon>Pseudomonadota</taxon>
        <taxon>Gammaproteobacteria</taxon>
        <taxon>Legionellales</taxon>
        <taxon>Legionellaceae</taxon>
        <taxon>Legionella</taxon>
    </lineage>
</organism>
<dbReference type="Proteomes" id="UP000032803">
    <property type="component" value="Chromosome I"/>
</dbReference>
<proteinExistence type="predicted"/>
<dbReference type="EMBL" id="LN681225">
    <property type="protein sequence ID" value="CEK11474.1"/>
    <property type="molecule type" value="Genomic_DNA"/>
</dbReference>
<dbReference type="OrthoDB" id="5652981at2"/>
<name>A0A0A8UXK1_LEGHA</name>
<dbReference type="HOGENOM" id="CLU_371237_0_0_6"/>
<feature type="coiled-coil region" evidence="1">
    <location>
        <begin position="458"/>
        <end position="509"/>
    </location>
</feature>
<gene>
    <name evidence="2" type="ORF">LHA_2461</name>
</gene>
<reference evidence="3" key="1">
    <citation type="submission" date="2014-09" db="EMBL/GenBank/DDBJ databases">
        <authorList>
            <person name="Gomez-Valero L."/>
        </authorList>
    </citation>
    <scope>NUCLEOTIDE SEQUENCE [LARGE SCALE GENOMIC DNA]</scope>
    <source>
        <strain evidence="3">ATCC35250</strain>
    </source>
</reference>
<evidence type="ECO:0000313" key="3">
    <source>
        <dbReference type="Proteomes" id="UP000032803"/>
    </source>
</evidence>
<keyword evidence="1" id="KW-0175">Coiled coil</keyword>
<protein>
    <submittedName>
        <fullName evidence="2">Uncharacterized protein</fullName>
    </submittedName>
</protein>
<sequence>MILATTIQEWVDKIGNYELGNDSPAEQREANFEINRFLNPQGQLKLYENTHPTNVPEPTVARERFLRFLGRKFQTITWQADRNNETVHLEDFLQDDVEDGLALYKAAIEEESKSKAFREAVFFRSLKHFPGNKWINRLVLWVGGPSSSGKTYAAKGVIEKMSRDVLQKTDEPGGNNVVSVDGSYERETSQMRQMALQFALASGYKGIYDLHTHSKQLVVKKYVRDAALEDQNLSLVIPDTFVRNPAAVRKDFNAFADKGVVQAFAEVKGEKKFAERFQTSVKKMGDSRAWNKKRFTEEKIKMNNREIGCESKVYQGAYFKLGLHGTKIFKKFFKSFSSNKSTLTVTNDLMYLVKKEGVWKECEYGENLDNKEEGVDFIRITARAYNYWRDNKIAEPLETWYQTTGKFKKTLTEQIITHKDNEKYSNHYSLFNLFRTNPVQRFFSSNAEQEKRKLRHQIAVNDETIADLENAIEEWEEEDESLTKKLKTCKLLQVTLKEKMVELESKEQETNSSSTQFLPYLDNYIDIPASDIGELLSQASLEAGAEETAVTSITSKDEYRGEFLAPKLEADFCRVHYVELTSDTSSKAMFTQEKLEDGFRLSSVQQCIKYDPDFLFEYSLAMAGSMLIGLNETPSPKNQLFLYGADPELLRYLWTALVVLGEKMPSRQFNPDSLKPAASSFRVSDEMESKRKFSPQSLHETVFKEQDAFINLKVRELENLLKLKSDPVEQAKLLNKELVEASHQIARNS</sequence>
<dbReference type="AlphaFoldDB" id="A0A0A8UXK1"/>
<dbReference type="RefSeq" id="WP_045106672.1">
    <property type="nucleotide sequence ID" value="NZ_LN681225.1"/>
</dbReference>
<dbReference type="KEGG" id="lha:LHA_2461"/>